<evidence type="ECO:0000313" key="2">
    <source>
        <dbReference type="EMBL" id="MBK9297829.1"/>
    </source>
</evidence>
<dbReference type="EMBL" id="JADJZA010000007">
    <property type="protein sequence ID" value="MBK9297829.1"/>
    <property type="molecule type" value="Genomic_DNA"/>
</dbReference>
<feature type="region of interest" description="Disordered" evidence="1">
    <location>
        <begin position="319"/>
        <end position="360"/>
    </location>
</feature>
<dbReference type="Proteomes" id="UP000727993">
    <property type="component" value="Unassembled WGS sequence"/>
</dbReference>
<reference evidence="2 3" key="1">
    <citation type="submission" date="2020-10" db="EMBL/GenBank/DDBJ databases">
        <title>Connecting structure to function with the recovery of over 1000 high-quality activated sludge metagenome-assembled genomes encoding full-length rRNA genes using long-read sequencing.</title>
        <authorList>
            <person name="Singleton C.M."/>
            <person name="Petriglieri F."/>
            <person name="Kristensen J.M."/>
            <person name="Kirkegaard R.H."/>
            <person name="Michaelsen T.Y."/>
            <person name="Andersen M.H."/>
            <person name="Karst S.M."/>
            <person name="Dueholm M.S."/>
            <person name="Nielsen P.H."/>
            <person name="Albertsen M."/>
        </authorList>
    </citation>
    <scope>NUCLEOTIDE SEQUENCE [LARGE SCALE GENOMIC DNA]</scope>
    <source>
        <strain evidence="2">Lyne_18-Q3-R50-59_MAXAC.006</strain>
    </source>
</reference>
<organism evidence="2 3">
    <name type="scientific">Candidatus Neomicrothrix subdominans</name>
    <dbReference type="NCBI Taxonomy" id="2954438"/>
    <lineage>
        <taxon>Bacteria</taxon>
        <taxon>Bacillati</taxon>
        <taxon>Actinomycetota</taxon>
        <taxon>Acidimicrobiia</taxon>
        <taxon>Acidimicrobiales</taxon>
        <taxon>Microthrixaceae</taxon>
        <taxon>Candidatus Neomicrothrix</taxon>
    </lineage>
</organism>
<comment type="caution">
    <text evidence="2">The sequence shown here is derived from an EMBL/GenBank/DDBJ whole genome shotgun (WGS) entry which is preliminary data.</text>
</comment>
<dbReference type="Pfam" id="PF04311">
    <property type="entry name" value="DUF459"/>
    <property type="match status" value="1"/>
</dbReference>
<sequence>MRLGVPYQSAWLSYVVALVLFVFLTSGNMVRSVRAMDIGPVRTITLPVVQGIDRVSNLLSLNRPADALGSALGREVDDPADQPVDFDASSTDREDATPPLREVTAQVPLEVHVAGDSMGQSLGQLTEAAGVDDPTLDVTYEYKISSGLARPDYYNWPARFAEIAKDVKPEALVMMIGGNDAQELTDAAGNVVARPATAEWDREYRRRVDELFDGLRADNRRLFWVLQPDVASSKHQRSVDAMNAQVRASAKSRPWVTLVDAGALTAGADGGYSDYLMLDDGSRVSCRQSDGVHLTTDCTQLVSAAAVADIAATWEIGEPAAPAGTPLDLSDGRDASGPGTPTTSGSPAAETNPNRGTGED</sequence>
<gene>
    <name evidence="2" type="ORF">IPN02_13555</name>
</gene>
<accession>A0A936NF93</accession>
<feature type="region of interest" description="Disordered" evidence="1">
    <location>
        <begin position="73"/>
        <end position="98"/>
    </location>
</feature>
<feature type="compositionally biased region" description="Low complexity" evidence="1">
    <location>
        <begin position="335"/>
        <end position="349"/>
    </location>
</feature>
<protein>
    <submittedName>
        <fullName evidence="2">DUF459 domain-containing protein</fullName>
    </submittedName>
</protein>
<dbReference type="InterPro" id="IPR036514">
    <property type="entry name" value="SGNH_hydro_sf"/>
</dbReference>
<dbReference type="AlphaFoldDB" id="A0A936NF93"/>
<dbReference type="Gene3D" id="3.40.50.1110">
    <property type="entry name" value="SGNH hydrolase"/>
    <property type="match status" value="1"/>
</dbReference>
<dbReference type="SUPFAM" id="SSF52266">
    <property type="entry name" value="SGNH hydrolase"/>
    <property type="match status" value="1"/>
</dbReference>
<name>A0A936NF93_9ACTN</name>
<evidence type="ECO:0000256" key="1">
    <source>
        <dbReference type="SAM" id="MobiDB-lite"/>
    </source>
</evidence>
<proteinExistence type="predicted"/>
<evidence type="ECO:0000313" key="3">
    <source>
        <dbReference type="Proteomes" id="UP000727993"/>
    </source>
</evidence>
<feature type="compositionally biased region" description="Polar residues" evidence="1">
    <location>
        <begin position="351"/>
        <end position="360"/>
    </location>
</feature>
<dbReference type="InterPro" id="IPR007407">
    <property type="entry name" value="DUF459"/>
</dbReference>